<dbReference type="CDD" id="cd00093">
    <property type="entry name" value="HTH_XRE"/>
    <property type="match status" value="1"/>
</dbReference>
<evidence type="ECO:0000313" key="2">
    <source>
        <dbReference type="EMBL" id="TNM65297.1"/>
    </source>
</evidence>
<dbReference type="PROSITE" id="PS50943">
    <property type="entry name" value="HTH_CROC1"/>
    <property type="match status" value="1"/>
</dbReference>
<dbReference type="EMBL" id="VDMN01000001">
    <property type="protein sequence ID" value="TNM65297.1"/>
    <property type="molecule type" value="Genomic_DNA"/>
</dbReference>
<dbReference type="RefSeq" id="WP_139672747.1">
    <property type="nucleotide sequence ID" value="NZ_VDMN01000001.1"/>
</dbReference>
<feature type="domain" description="HTH cro/C1-type" evidence="1">
    <location>
        <begin position="49"/>
        <end position="103"/>
    </location>
</feature>
<accession>A0A5C4XPM2</accession>
<dbReference type="SUPFAM" id="SSF47413">
    <property type="entry name" value="lambda repressor-like DNA-binding domains"/>
    <property type="match status" value="1"/>
</dbReference>
<dbReference type="Pfam" id="PF01381">
    <property type="entry name" value="HTH_3"/>
    <property type="match status" value="1"/>
</dbReference>
<dbReference type="Proteomes" id="UP000311605">
    <property type="component" value="Unassembled WGS sequence"/>
</dbReference>
<evidence type="ECO:0000313" key="3">
    <source>
        <dbReference type="Proteomes" id="UP000311605"/>
    </source>
</evidence>
<dbReference type="AlphaFoldDB" id="A0A5C4XPM2"/>
<evidence type="ECO:0000259" key="1">
    <source>
        <dbReference type="PROSITE" id="PS50943"/>
    </source>
</evidence>
<dbReference type="InterPro" id="IPR001387">
    <property type="entry name" value="Cro/C1-type_HTH"/>
</dbReference>
<comment type="caution">
    <text evidence="2">The sequence shown here is derived from an EMBL/GenBank/DDBJ whole genome shotgun (WGS) entry which is preliminary data.</text>
</comment>
<dbReference type="Gene3D" id="1.10.260.40">
    <property type="entry name" value="lambda repressor-like DNA-binding domains"/>
    <property type="match status" value="1"/>
</dbReference>
<dbReference type="SMART" id="SM00530">
    <property type="entry name" value="HTH_XRE"/>
    <property type="match status" value="1"/>
</dbReference>
<name>A0A5C4XPM2_9HYPH</name>
<sequence>MDSKLQKHVEEKSLVEVFDPVSGKAVFRRPGYEGIIALNELEERIGDALRQAREGNELIHADVAKLLGLHPQVYGRYERGESRLTVTRLIQLSELLEFSPLDVILAAAPHKFGSSKETSAQRCELIRTIEALPDDIIKALLSVINAMARPNPSTSR</sequence>
<protein>
    <submittedName>
        <fullName evidence="2">Helix-turn-helix domain-containing protein</fullName>
    </submittedName>
</protein>
<organism evidence="2 3">
    <name type="scientific">Aliirhizobium smilacinae</name>
    <dbReference type="NCBI Taxonomy" id="1395944"/>
    <lineage>
        <taxon>Bacteria</taxon>
        <taxon>Pseudomonadati</taxon>
        <taxon>Pseudomonadota</taxon>
        <taxon>Alphaproteobacteria</taxon>
        <taxon>Hyphomicrobiales</taxon>
        <taxon>Rhizobiaceae</taxon>
        <taxon>Aliirhizobium</taxon>
    </lineage>
</organism>
<proteinExistence type="predicted"/>
<gene>
    <name evidence="2" type="ORF">FHP24_03175</name>
</gene>
<keyword evidence="3" id="KW-1185">Reference proteome</keyword>
<dbReference type="InterPro" id="IPR010982">
    <property type="entry name" value="Lambda_DNA-bd_dom_sf"/>
</dbReference>
<dbReference type="GO" id="GO:0003677">
    <property type="term" value="F:DNA binding"/>
    <property type="evidence" value="ECO:0007669"/>
    <property type="project" value="InterPro"/>
</dbReference>
<reference evidence="2 3" key="1">
    <citation type="submission" date="2019-06" db="EMBL/GenBank/DDBJ databases">
        <title>The draft genome of Rhizobium smilacinae PTYR-5.</title>
        <authorList>
            <person name="Liu L."/>
            <person name="Li L."/>
            <person name="Zhang X."/>
        </authorList>
    </citation>
    <scope>NUCLEOTIDE SEQUENCE [LARGE SCALE GENOMIC DNA]</scope>
    <source>
        <strain evidence="2 3">PTYR-5</strain>
    </source>
</reference>
<dbReference type="OrthoDB" id="5522295at2"/>